<dbReference type="Gene3D" id="2.60.40.1120">
    <property type="entry name" value="Carboxypeptidase-like, regulatory domain"/>
    <property type="match status" value="1"/>
</dbReference>
<dbReference type="InterPro" id="IPR029413">
    <property type="entry name" value="RG-lyase_II"/>
</dbReference>
<comment type="caution">
    <text evidence="2">The sequence shown here is derived from an EMBL/GenBank/DDBJ whole genome shotgun (WGS) entry which is preliminary data.</text>
</comment>
<proteinExistence type="predicted"/>
<accession>A0A0F9JVN1</accession>
<sequence length="128" mass="15252">MSKYSDKLKDPRWKHKRLDLLNNDNVLHNLHSWSAKNRPFNQGTTFGQVLTREFKWKERIMVTCDIHSWMSSWIIIVENPYFALTDEKGKFNIDNIPAGSYELIAWQETLGRKKKKVTVNTHQKRSNY</sequence>
<dbReference type="AlphaFoldDB" id="A0A0F9JVN1"/>
<dbReference type="Pfam" id="PF14686">
    <property type="entry name" value="fn3_3"/>
    <property type="match status" value="1"/>
</dbReference>
<gene>
    <name evidence="2" type="ORF">LCGC14_1710950</name>
</gene>
<organism evidence="2">
    <name type="scientific">marine sediment metagenome</name>
    <dbReference type="NCBI Taxonomy" id="412755"/>
    <lineage>
        <taxon>unclassified sequences</taxon>
        <taxon>metagenomes</taxon>
        <taxon>ecological metagenomes</taxon>
    </lineage>
</organism>
<protein>
    <recommendedName>
        <fullName evidence="1">Rhamnogalacturonan lyase domain-containing protein</fullName>
    </recommendedName>
</protein>
<feature type="domain" description="Rhamnogalacturonan lyase" evidence="1">
    <location>
        <begin position="81"/>
        <end position="124"/>
    </location>
</feature>
<dbReference type="EMBL" id="LAZR01015257">
    <property type="protein sequence ID" value="KKM13963.1"/>
    <property type="molecule type" value="Genomic_DNA"/>
</dbReference>
<dbReference type="SUPFAM" id="SSF49464">
    <property type="entry name" value="Carboxypeptidase regulatory domain-like"/>
    <property type="match status" value="1"/>
</dbReference>
<evidence type="ECO:0000259" key="1">
    <source>
        <dbReference type="Pfam" id="PF14686"/>
    </source>
</evidence>
<reference evidence="2" key="1">
    <citation type="journal article" date="2015" name="Nature">
        <title>Complex archaea that bridge the gap between prokaryotes and eukaryotes.</title>
        <authorList>
            <person name="Spang A."/>
            <person name="Saw J.H."/>
            <person name="Jorgensen S.L."/>
            <person name="Zaremba-Niedzwiedzka K."/>
            <person name="Martijn J."/>
            <person name="Lind A.E."/>
            <person name="van Eijk R."/>
            <person name="Schleper C."/>
            <person name="Guy L."/>
            <person name="Ettema T.J."/>
        </authorList>
    </citation>
    <scope>NUCLEOTIDE SEQUENCE</scope>
</reference>
<dbReference type="InterPro" id="IPR008969">
    <property type="entry name" value="CarboxyPept-like_regulatory"/>
</dbReference>
<name>A0A0F9JVN1_9ZZZZ</name>
<evidence type="ECO:0000313" key="2">
    <source>
        <dbReference type="EMBL" id="KKM13963.1"/>
    </source>
</evidence>